<dbReference type="RefSeq" id="WP_145421325.1">
    <property type="nucleotide sequence ID" value="NZ_CP036526.1"/>
</dbReference>
<gene>
    <name evidence="1" type="ORF">K239x_56320</name>
</gene>
<keyword evidence="2" id="KW-1185">Reference proteome</keyword>
<dbReference type="AlphaFoldDB" id="A0A517P2L0"/>
<sequence>MPLYFFHWTEDIIEHLTLNGVSPDDFETVVMDEASEVTTSRSTGRPVRIGFTDDGRLLLCVFDWIDDQETEIEPRTAYEIHA</sequence>
<dbReference type="Proteomes" id="UP000319817">
    <property type="component" value="Chromosome"/>
</dbReference>
<protein>
    <recommendedName>
        <fullName evidence="3">BrnT family toxin</fullName>
    </recommendedName>
</protein>
<name>A0A517P2L0_9BACT</name>
<evidence type="ECO:0008006" key="3">
    <source>
        <dbReference type="Google" id="ProtNLM"/>
    </source>
</evidence>
<dbReference type="OrthoDB" id="215621at2"/>
<organism evidence="1 2">
    <name type="scientific">Stieleria marina</name>
    <dbReference type="NCBI Taxonomy" id="1930275"/>
    <lineage>
        <taxon>Bacteria</taxon>
        <taxon>Pseudomonadati</taxon>
        <taxon>Planctomycetota</taxon>
        <taxon>Planctomycetia</taxon>
        <taxon>Pirellulales</taxon>
        <taxon>Pirellulaceae</taxon>
        <taxon>Stieleria</taxon>
    </lineage>
</organism>
<dbReference type="EMBL" id="CP036526">
    <property type="protein sequence ID" value="QDT13612.1"/>
    <property type="molecule type" value="Genomic_DNA"/>
</dbReference>
<evidence type="ECO:0000313" key="1">
    <source>
        <dbReference type="EMBL" id="QDT13612.1"/>
    </source>
</evidence>
<evidence type="ECO:0000313" key="2">
    <source>
        <dbReference type="Proteomes" id="UP000319817"/>
    </source>
</evidence>
<reference evidence="1 2" key="1">
    <citation type="submission" date="2019-02" db="EMBL/GenBank/DDBJ databases">
        <title>Deep-cultivation of Planctomycetes and their phenomic and genomic characterization uncovers novel biology.</title>
        <authorList>
            <person name="Wiegand S."/>
            <person name="Jogler M."/>
            <person name="Boedeker C."/>
            <person name="Pinto D."/>
            <person name="Vollmers J."/>
            <person name="Rivas-Marin E."/>
            <person name="Kohn T."/>
            <person name="Peeters S.H."/>
            <person name="Heuer A."/>
            <person name="Rast P."/>
            <person name="Oberbeckmann S."/>
            <person name="Bunk B."/>
            <person name="Jeske O."/>
            <person name="Meyerdierks A."/>
            <person name="Storesund J.E."/>
            <person name="Kallscheuer N."/>
            <person name="Luecker S."/>
            <person name="Lage O.M."/>
            <person name="Pohl T."/>
            <person name="Merkel B.J."/>
            <person name="Hornburger P."/>
            <person name="Mueller R.-W."/>
            <person name="Bruemmer F."/>
            <person name="Labrenz M."/>
            <person name="Spormann A.M."/>
            <person name="Op den Camp H."/>
            <person name="Overmann J."/>
            <person name="Amann R."/>
            <person name="Jetten M.S.M."/>
            <person name="Mascher T."/>
            <person name="Medema M.H."/>
            <person name="Devos D.P."/>
            <person name="Kaster A.-K."/>
            <person name="Ovreas L."/>
            <person name="Rohde M."/>
            <person name="Galperin M.Y."/>
            <person name="Jogler C."/>
        </authorList>
    </citation>
    <scope>NUCLEOTIDE SEQUENCE [LARGE SCALE GENOMIC DNA]</scope>
    <source>
        <strain evidence="1 2">K23_9</strain>
    </source>
</reference>
<proteinExistence type="predicted"/>
<accession>A0A517P2L0</accession>